<dbReference type="Proteomes" id="UP000199064">
    <property type="component" value="Unassembled WGS sequence"/>
</dbReference>
<feature type="signal peptide" evidence="2">
    <location>
        <begin position="1"/>
        <end position="28"/>
    </location>
</feature>
<feature type="chain" id="PRO_5011433723" description="DUF4139 domain-containing protein" evidence="2">
    <location>
        <begin position="29"/>
        <end position="671"/>
    </location>
</feature>
<gene>
    <name evidence="4" type="ORF">SAMN05216452_1956</name>
</gene>
<dbReference type="AlphaFoldDB" id="A0A1H4K4I3"/>
<feature type="coiled-coil region" evidence="1">
    <location>
        <begin position="629"/>
        <end position="663"/>
    </location>
</feature>
<name>A0A1H4K4I3_9HYPH</name>
<dbReference type="PANTHER" id="PTHR38075:SF1">
    <property type="entry name" value="DUF4139 DOMAIN-CONTAINING PROTEIN"/>
    <property type="match status" value="1"/>
</dbReference>
<accession>A0A1H4K4I3</accession>
<sequence length="671" mass="71621">MTAKPFPGVNRKIARTALFGACFAFAQAVPPALADIIDSGRIERITLSSGGLAEVRRSARIDGDGTLRIDIPLDQVDDFLKSLVVSDPAGTIDAVTLDGLSPVEETFRRLPFSPGEMGSVPALAAALQGVSVRATSGGRTVEGMILGVDTQQTGSDTDPRIERVLSVMTADGTVEILKLGTDTQLDIRDEAMRERLREAAKVSGRGRTDAIRSVAVTLSGTGARDIALSYVVPAPVWKTAYRLVSAGEETARLQAWAVIENATGEDWEGIGLTLSSGAPVTLAQKLHQRYWSERPDIPVAVGNAAPPRPDDAAGIEMAEMNTAPRRMRALGGAAAPAPIADMAIMEPSAPTNGSQAHEGETSATYQLPNAIDLAAGQSLSVPFVDAKVRAERVSVFQPENGGIHPVAAVFLRNDTEASLPPGIVTVYDGASGYVGDAQLLGIPAGESRMASFASDRKVEITTETKPHEILGKAAITDGILRTTTVSRITTTYAIKGAADAKRTVLIEHPRRDGWQMSSDALDSATPTHYRLRATVEAGGKSTVRTVMERSRTENFALIDASADALYVWAGSATDDETTKKLKALAALKREAMTAERTLENVRQALERTAGDQARIRDNLGSVPRESALAERYMRMLEEQENRIASLGEERARAETEMERLSGEVRAFIDGL</sequence>
<protein>
    <recommendedName>
        <fullName evidence="3">DUF4139 domain-containing protein</fullName>
    </recommendedName>
</protein>
<dbReference type="InterPro" id="IPR037291">
    <property type="entry name" value="DUF4139"/>
</dbReference>
<evidence type="ECO:0000256" key="1">
    <source>
        <dbReference type="SAM" id="Coils"/>
    </source>
</evidence>
<evidence type="ECO:0000313" key="4">
    <source>
        <dbReference type="EMBL" id="SEB53434.1"/>
    </source>
</evidence>
<organism evidence="4 5">
    <name type="scientific">Nitratireductor aquibiodomus</name>
    <dbReference type="NCBI Taxonomy" id="204799"/>
    <lineage>
        <taxon>Bacteria</taxon>
        <taxon>Pseudomonadati</taxon>
        <taxon>Pseudomonadota</taxon>
        <taxon>Alphaproteobacteria</taxon>
        <taxon>Hyphomicrobiales</taxon>
        <taxon>Phyllobacteriaceae</taxon>
        <taxon>Nitratireductor</taxon>
    </lineage>
</organism>
<evidence type="ECO:0000256" key="2">
    <source>
        <dbReference type="SAM" id="SignalP"/>
    </source>
</evidence>
<keyword evidence="2" id="KW-0732">Signal</keyword>
<feature type="domain" description="DUF4139" evidence="3">
    <location>
        <begin position="227"/>
        <end position="397"/>
    </location>
</feature>
<evidence type="ECO:0000259" key="3">
    <source>
        <dbReference type="Pfam" id="PF13598"/>
    </source>
</evidence>
<evidence type="ECO:0000313" key="5">
    <source>
        <dbReference type="Proteomes" id="UP000199064"/>
    </source>
</evidence>
<dbReference type="PANTHER" id="PTHR38075">
    <property type="entry name" value="DUF4139 DOMAIN-CONTAINING PROTEIN"/>
    <property type="match status" value="1"/>
</dbReference>
<dbReference type="EMBL" id="FNSL01000001">
    <property type="protein sequence ID" value="SEB53434.1"/>
    <property type="molecule type" value="Genomic_DNA"/>
</dbReference>
<dbReference type="RefSeq" id="WP_244509030.1">
    <property type="nucleotide sequence ID" value="NZ_FNSL01000001.1"/>
</dbReference>
<dbReference type="Pfam" id="PF13598">
    <property type="entry name" value="DUF4139"/>
    <property type="match status" value="1"/>
</dbReference>
<keyword evidence="5" id="KW-1185">Reference proteome</keyword>
<reference evidence="5" key="1">
    <citation type="submission" date="2016-10" db="EMBL/GenBank/DDBJ databases">
        <authorList>
            <person name="Varghese N."/>
            <person name="Submissions S."/>
        </authorList>
    </citation>
    <scope>NUCLEOTIDE SEQUENCE [LARGE SCALE GENOMIC DNA]</scope>
    <source>
        <strain evidence="5">ES.061</strain>
    </source>
</reference>
<keyword evidence="1" id="KW-0175">Coiled coil</keyword>
<proteinExistence type="predicted"/>